<dbReference type="PROSITE" id="PS51918">
    <property type="entry name" value="RADICAL_SAM"/>
    <property type="match status" value="1"/>
</dbReference>
<comment type="caution">
    <text evidence="12">The sequence shown here is derived from an EMBL/GenBank/DDBJ whole genome shotgun (WGS) entry which is preliminary data.</text>
</comment>
<evidence type="ECO:0000256" key="2">
    <source>
        <dbReference type="ARBA" id="ARBA00022490"/>
    </source>
</evidence>
<dbReference type="NCBIfam" id="TIGR00089">
    <property type="entry name" value="MiaB/RimO family radical SAM methylthiotransferase"/>
    <property type="match status" value="1"/>
</dbReference>
<evidence type="ECO:0000256" key="7">
    <source>
        <dbReference type="ARBA" id="ARBA00023014"/>
    </source>
</evidence>
<proteinExistence type="inferred from homology"/>
<dbReference type="GO" id="GO:0005840">
    <property type="term" value="C:ribosome"/>
    <property type="evidence" value="ECO:0007669"/>
    <property type="project" value="UniProtKB-KW"/>
</dbReference>
<evidence type="ECO:0000313" key="13">
    <source>
        <dbReference type="Proteomes" id="UP000606193"/>
    </source>
</evidence>
<dbReference type="CDD" id="cd01335">
    <property type="entry name" value="Radical_SAM"/>
    <property type="match status" value="1"/>
</dbReference>
<keyword evidence="2 8" id="KW-0963">Cytoplasm</keyword>
<dbReference type="InterPro" id="IPR002792">
    <property type="entry name" value="TRAM_dom"/>
</dbReference>
<dbReference type="Pfam" id="PF04055">
    <property type="entry name" value="Radical_SAM"/>
    <property type="match status" value="1"/>
</dbReference>
<keyword evidence="12" id="KW-0687">Ribonucleoprotein</keyword>
<keyword evidence="6 8" id="KW-0408">Iron</keyword>
<dbReference type="InterPro" id="IPR013848">
    <property type="entry name" value="Methylthiotransferase_N"/>
</dbReference>
<feature type="binding site" evidence="8">
    <location>
        <position position="159"/>
    </location>
    <ligand>
        <name>[4Fe-4S] cluster</name>
        <dbReference type="ChEBI" id="CHEBI:49883"/>
        <label>2</label>
        <note>4Fe-4S-S-AdoMet</note>
    </ligand>
</feature>
<feature type="binding site" evidence="8">
    <location>
        <position position="46"/>
    </location>
    <ligand>
        <name>[4Fe-4S] cluster</name>
        <dbReference type="ChEBI" id="CHEBI:49883"/>
        <label>1</label>
    </ligand>
</feature>
<keyword evidence="12" id="KW-0689">Ribosomal protein</keyword>
<dbReference type="EC" id="2.8.4.4" evidence="8"/>
<dbReference type="InterPro" id="IPR038135">
    <property type="entry name" value="Methylthiotransferase_N_sf"/>
</dbReference>
<dbReference type="Pfam" id="PF00919">
    <property type="entry name" value="UPF0004"/>
    <property type="match status" value="1"/>
</dbReference>
<feature type="domain" description="MTTase N-terminal" evidence="10">
    <location>
        <begin position="1"/>
        <end position="117"/>
    </location>
</feature>
<dbReference type="Gene3D" id="3.80.30.20">
    <property type="entry name" value="tm_1862 like domain"/>
    <property type="match status" value="1"/>
</dbReference>
<dbReference type="Gene3D" id="2.40.50.140">
    <property type="entry name" value="Nucleic acid-binding proteins"/>
    <property type="match status" value="1"/>
</dbReference>
<feature type="domain" description="TRAM" evidence="9">
    <location>
        <begin position="374"/>
        <end position="442"/>
    </location>
</feature>
<keyword evidence="1 8" id="KW-0004">4Fe-4S</keyword>
<dbReference type="SFLD" id="SFLDG01061">
    <property type="entry name" value="methylthiotransferase"/>
    <property type="match status" value="1"/>
</dbReference>
<dbReference type="PANTHER" id="PTHR43837">
    <property type="entry name" value="RIBOSOMAL PROTEIN S12 METHYLTHIOTRANSFERASE RIMO"/>
    <property type="match status" value="1"/>
</dbReference>
<dbReference type="Gene3D" id="3.40.50.12160">
    <property type="entry name" value="Methylthiotransferase, N-terminal domain"/>
    <property type="match status" value="1"/>
</dbReference>
<comment type="function">
    <text evidence="8">Catalyzes the methylthiolation of an aspartic acid residue of ribosomal protein uS12.</text>
</comment>
<dbReference type="GO" id="GO:0103039">
    <property type="term" value="F:protein methylthiotransferase activity"/>
    <property type="evidence" value="ECO:0007669"/>
    <property type="project" value="UniProtKB-EC"/>
</dbReference>
<evidence type="ECO:0000256" key="3">
    <source>
        <dbReference type="ARBA" id="ARBA00022679"/>
    </source>
</evidence>
<dbReference type="InterPro" id="IPR007197">
    <property type="entry name" value="rSAM"/>
</dbReference>
<dbReference type="Pfam" id="PF18693">
    <property type="entry name" value="TRAM_2"/>
    <property type="match status" value="1"/>
</dbReference>
<dbReference type="SFLD" id="SFLDS00029">
    <property type="entry name" value="Radical_SAM"/>
    <property type="match status" value="1"/>
</dbReference>
<dbReference type="SMART" id="SM00729">
    <property type="entry name" value="Elp3"/>
    <property type="match status" value="1"/>
</dbReference>
<dbReference type="InterPro" id="IPR023404">
    <property type="entry name" value="rSAM_horseshoe"/>
</dbReference>
<evidence type="ECO:0000256" key="5">
    <source>
        <dbReference type="ARBA" id="ARBA00022723"/>
    </source>
</evidence>
<evidence type="ECO:0000313" key="12">
    <source>
        <dbReference type="EMBL" id="MBC8562549.1"/>
    </source>
</evidence>
<dbReference type="Proteomes" id="UP000606193">
    <property type="component" value="Unassembled WGS sequence"/>
</dbReference>
<dbReference type="InterPro" id="IPR020612">
    <property type="entry name" value="Methylthiotransferase_CS"/>
</dbReference>
<evidence type="ECO:0000259" key="11">
    <source>
        <dbReference type="PROSITE" id="PS51918"/>
    </source>
</evidence>
<evidence type="ECO:0000259" key="9">
    <source>
        <dbReference type="PROSITE" id="PS50926"/>
    </source>
</evidence>
<name>A0ABR7N1N4_9FIRM</name>
<feature type="binding site" evidence="8">
    <location>
        <position position="80"/>
    </location>
    <ligand>
        <name>[4Fe-4S] cluster</name>
        <dbReference type="ChEBI" id="CHEBI:49883"/>
        <label>1</label>
    </ligand>
</feature>
<dbReference type="PROSITE" id="PS51449">
    <property type="entry name" value="MTTASE_N"/>
    <property type="match status" value="1"/>
</dbReference>
<dbReference type="InterPro" id="IPR005839">
    <property type="entry name" value="Methylthiotransferase"/>
</dbReference>
<dbReference type="EMBL" id="JACRSX010000008">
    <property type="protein sequence ID" value="MBC8562549.1"/>
    <property type="molecule type" value="Genomic_DNA"/>
</dbReference>
<dbReference type="InterPro" id="IPR006638">
    <property type="entry name" value="Elp3/MiaA/NifB-like_rSAM"/>
</dbReference>
<comment type="similarity">
    <text evidence="8">Belongs to the methylthiotransferase family. RimO subfamily.</text>
</comment>
<evidence type="ECO:0000256" key="8">
    <source>
        <dbReference type="HAMAP-Rule" id="MF_01865"/>
    </source>
</evidence>
<dbReference type="PROSITE" id="PS01278">
    <property type="entry name" value="MTTASE_RADICAL"/>
    <property type="match status" value="1"/>
</dbReference>
<dbReference type="SFLD" id="SFLDF00274">
    <property type="entry name" value="ribosomal_protein_S12_methylth"/>
    <property type="match status" value="1"/>
</dbReference>
<keyword evidence="13" id="KW-1185">Reference proteome</keyword>
<feature type="binding site" evidence="8">
    <location>
        <position position="10"/>
    </location>
    <ligand>
        <name>[4Fe-4S] cluster</name>
        <dbReference type="ChEBI" id="CHEBI:49883"/>
        <label>1</label>
    </ligand>
</feature>
<protein>
    <recommendedName>
        <fullName evidence="8">Ribosomal protein uS12 methylthiotransferase RimO</fullName>
        <shortName evidence="8">uS12 MTTase</shortName>
        <shortName evidence="8">uS12 methylthiotransferase</shortName>
        <ecNumber evidence="8">2.8.4.4</ecNumber>
    </recommendedName>
    <alternativeName>
        <fullName evidence="8">Ribosomal protein uS12 (aspartate-C(3))-methylthiotransferase</fullName>
    </alternativeName>
    <alternativeName>
        <fullName evidence="8">Ribosome maturation factor RimO</fullName>
    </alternativeName>
</protein>
<evidence type="ECO:0000256" key="4">
    <source>
        <dbReference type="ARBA" id="ARBA00022691"/>
    </source>
</evidence>
<dbReference type="SFLD" id="SFLDG01082">
    <property type="entry name" value="B12-binding_domain_containing"/>
    <property type="match status" value="1"/>
</dbReference>
<organism evidence="12 13">
    <name type="scientific">Jutongia huaianensis</name>
    <dbReference type="NCBI Taxonomy" id="2763668"/>
    <lineage>
        <taxon>Bacteria</taxon>
        <taxon>Bacillati</taxon>
        <taxon>Bacillota</taxon>
        <taxon>Clostridia</taxon>
        <taxon>Lachnospirales</taxon>
        <taxon>Lachnospiraceae</taxon>
        <taxon>Jutongia</taxon>
    </lineage>
</organism>
<dbReference type="InterPro" id="IPR012340">
    <property type="entry name" value="NA-bd_OB-fold"/>
</dbReference>
<dbReference type="PROSITE" id="PS50926">
    <property type="entry name" value="TRAM"/>
    <property type="match status" value="1"/>
</dbReference>
<feature type="binding site" evidence="8">
    <location>
        <position position="162"/>
    </location>
    <ligand>
        <name>[4Fe-4S] cluster</name>
        <dbReference type="ChEBI" id="CHEBI:49883"/>
        <label>2</label>
        <note>4Fe-4S-S-AdoMet</note>
    </ligand>
</feature>
<evidence type="ECO:0000256" key="6">
    <source>
        <dbReference type="ARBA" id="ARBA00023004"/>
    </source>
</evidence>
<evidence type="ECO:0000259" key="10">
    <source>
        <dbReference type="PROSITE" id="PS51449"/>
    </source>
</evidence>
<dbReference type="InterPro" id="IPR058240">
    <property type="entry name" value="rSAM_sf"/>
</dbReference>
<gene>
    <name evidence="8 12" type="primary">rimO</name>
    <name evidence="12" type="ORF">H8704_07895</name>
</gene>
<comment type="cofactor">
    <cofactor evidence="8">
        <name>[4Fe-4S] cluster</name>
        <dbReference type="ChEBI" id="CHEBI:49883"/>
    </cofactor>
    <text evidence="8">Binds 2 [4Fe-4S] clusters. One cluster is coordinated with 3 cysteines and an exchangeable S-adenosyl-L-methionine.</text>
</comment>
<dbReference type="SUPFAM" id="SSF102114">
    <property type="entry name" value="Radical SAM enzymes"/>
    <property type="match status" value="1"/>
</dbReference>
<keyword evidence="5 8" id="KW-0479">Metal-binding</keyword>
<keyword evidence="4 8" id="KW-0949">S-adenosyl-L-methionine</keyword>
<dbReference type="HAMAP" id="MF_01865">
    <property type="entry name" value="MTTase_RimO"/>
    <property type="match status" value="1"/>
</dbReference>
<comment type="subcellular location">
    <subcellularLocation>
        <location evidence="8">Cytoplasm</location>
    </subcellularLocation>
</comment>
<dbReference type="RefSeq" id="WP_249297895.1">
    <property type="nucleotide sequence ID" value="NZ_JACRSX010000008.1"/>
</dbReference>
<keyword evidence="3 8" id="KW-0808">Transferase</keyword>
<feature type="domain" description="Radical SAM core" evidence="11">
    <location>
        <begin position="141"/>
        <end position="371"/>
    </location>
</feature>
<keyword evidence="7 8" id="KW-0411">Iron-sulfur</keyword>
<accession>A0ABR7N1N4</accession>
<dbReference type="PANTHER" id="PTHR43837:SF1">
    <property type="entry name" value="RIBOSOMAL PROTEIN US12 METHYLTHIOTRANSFERASE RIMO"/>
    <property type="match status" value="1"/>
</dbReference>
<evidence type="ECO:0000256" key="1">
    <source>
        <dbReference type="ARBA" id="ARBA00022485"/>
    </source>
</evidence>
<sequence>MNIFFVSLGCDKNLVDSEMMITSLRKDSFEIIDREEEADIIVVNTCCFIGDAKEESINTLLEMAAYKEDGKCKLLVAAGCLAQRYHQEIRTEIPEVDVIIGTMGYEKMGRTLRKALEQKGVVESLKSIDYLPTPLTDRDNTSGGSYAYLKIAEGCDKCCTYCIIPKVRGHYRSVPMENLVQQARHLAENGVRELILVAQETTLYGTDLYGEKSLPKLLERLSEVEDIRWIRILYCYPEEITQELIDAIKKLPKVCHYLDIPIQHGADTILKKMGRRTDRAQLTQMVQHLRKEIPDIALRTTLITGFPGETQEDFEALQEFVKAMRFDRLGVFTYSQEEDTPAAEMEDQIPEELKEERRDAIMAMQQEIAFEKNESRIGQEMDVMIEGYLPDDDVYVGRSYMDAPDVDGFVFLSTSWHLVTGDYVRVQIVQAQGYDLIGEVIEEDDDEFTK</sequence>
<reference evidence="12 13" key="1">
    <citation type="submission" date="2020-08" db="EMBL/GenBank/DDBJ databases">
        <title>Genome public.</title>
        <authorList>
            <person name="Liu C."/>
            <person name="Sun Q."/>
        </authorList>
    </citation>
    <scope>NUCLEOTIDE SEQUENCE [LARGE SCALE GENOMIC DNA]</scope>
    <source>
        <strain evidence="12 13">NSJ-37</strain>
    </source>
</reference>
<feature type="binding site" evidence="8">
    <location>
        <position position="155"/>
    </location>
    <ligand>
        <name>[4Fe-4S] cluster</name>
        <dbReference type="ChEBI" id="CHEBI:49883"/>
        <label>2</label>
        <note>4Fe-4S-S-AdoMet</note>
    </ligand>
</feature>
<comment type="catalytic activity">
    <reaction evidence="8">
        <text>L-aspartate(89)-[ribosomal protein uS12]-hydrogen + (sulfur carrier)-SH + AH2 + 2 S-adenosyl-L-methionine = 3-methylsulfanyl-L-aspartate(89)-[ribosomal protein uS12]-hydrogen + (sulfur carrier)-H + 5'-deoxyadenosine + L-methionine + A + S-adenosyl-L-homocysteine + 2 H(+)</text>
        <dbReference type="Rhea" id="RHEA:37087"/>
        <dbReference type="Rhea" id="RHEA-COMP:10460"/>
        <dbReference type="Rhea" id="RHEA-COMP:10461"/>
        <dbReference type="Rhea" id="RHEA-COMP:14737"/>
        <dbReference type="Rhea" id="RHEA-COMP:14739"/>
        <dbReference type="ChEBI" id="CHEBI:13193"/>
        <dbReference type="ChEBI" id="CHEBI:15378"/>
        <dbReference type="ChEBI" id="CHEBI:17319"/>
        <dbReference type="ChEBI" id="CHEBI:17499"/>
        <dbReference type="ChEBI" id="CHEBI:29917"/>
        <dbReference type="ChEBI" id="CHEBI:29961"/>
        <dbReference type="ChEBI" id="CHEBI:57844"/>
        <dbReference type="ChEBI" id="CHEBI:57856"/>
        <dbReference type="ChEBI" id="CHEBI:59789"/>
        <dbReference type="ChEBI" id="CHEBI:64428"/>
        <dbReference type="ChEBI" id="CHEBI:73599"/>
        <dbReference type="EC" id="2.8.4.4"/>
    </reaction>
</comment>
<dbReference type="NCBIfam" id="TIGR01125">
    <property type="entry name" value="30S ribosomal protein S12 methylthiotransferase RimO"/>
    <property type="match status" value="1"/>
</dbReference>
<dbReference type="InterPro" id="IPR005840">
    <property type="entry name" value="Ribosomal_uS12_MeSTrfase_RimO"/>
</dbReference>